<evidence type="ECO:0000313" key="5">
    <source>
        <dbReference type="EMBL" id="BAT30825.1"/>
    </source>
</evidence>
<reference evidence="5" key="1">
    <citation type="journal article" date="2015" name="Proc. Natl. Acad. Sci. U.S.A.">
        <title>Bacterial clade with the ribosomal RNA operon on a small plasmid rather than the chromosome.</title>
        <authorList>
            <person name="Anda M."/>
            <person name="Ohtsubo Y."/>
            <person name="Okubo T."/>
            <person name="Sugawara M."/>
            <person name="Nagata Y."/>
            <person name="Tsuda M."/>
            <person name="Minamisawa K."/>
            <person name="Mitsui H."/>
        </authorList>
    </citation>
    <scope>NUCLEOTIDE SEQUENCE</scope>
    <source>
        <strain evidence="5">DSM 15513</strain>
    </source>
</reference>
<evidence type="ECO:0000259" key="4">
    <source>
        <dbReference type="Pfam" id="PF13458"/>
    </source>
</evidence>
<dbReference type="Gene3D" id="3.40.50.2300">
    <property type="match status" value="2"/>
</dbReference>
<dbReference type="AlphaFoldDB" id="A0A0N7KYW1"/>
<dbReference type="Pfam" id="PF13458">
    <property type="entry name" value="Peripla_BP_6"/>
    <property type="match status" value="1"/>
</dbReference>
<evidence type="ECO:0000256" key="2">
    <source>
        <dbReference type="ARBA" id="ARBA00022729"/>
    </source>
</evidence>
<dbReference type="InterPro" id="IPR028082">
    <property type="entry name" value="Peripla_BP_I"/>
</dbReference>
<dbReference type="EMBL" id="LC066395">
    <property type="protein sequence ID" value="BAT30825.1"/>
    <property type="molecule type" value="Genomic_DNA"/>
</dbReference>
<feature type="signal peptide" evidence="3">
    <location>
        <begin position="1"/>
        <end position="22"/>
    </location>
</feature>
<dbReference type="CDD" id="cd06342">
    <property type="entry name" value="PBP1_ABC_LIVBP-like"/>
    <property type="match status" value="1"/>
</dbReference>
<comment type="similarity">
    <text evidence="1">Belongs to the leucine-binding protein family.</text>
</comment>
<feature type="domain" description="Leucine-binding protein" evidence="4">
    <location>
        <begin position="28"/>
        <end position="333"/>
    </location>
</feature>
<dbReference type="RefSeq" id="WP_007067704.1">
    <property type="nucleotide sequence ID" value="NZ_BBWO01000012.1"/>
</dbReference>
<accession>A0A0N7KYW1</accession>
<dbReference type="PANTHER" id="PTHR47151">
    <property type="entry name" value="LEU/ILE/VAL-BINDING ABC TRANSPORTER SUBUNIT"/>
    <property type="match status" value="1"/>
</dbReference>
<evidence type="ECO:0000256" key="1">
    <source>
        <dbReference type="ARBA" id="ARBA00010062"/>
    </source>
</evidence>
<evidence type="ECO:0000256" key="3">
    <source>
        <dbReference type="SAM" id="SignalP"/>
    </source>
</evidence>
<keyword evidence="2 3" id="KW-0732">Signal</keyword>
<sequence length="356" mass="37673">MPVLRIAALFGYALLLSAPAFAQEQPVIGVSAPLSGSSALLGQQIVNGAQEAGSGVATIAPADTECTPEGGEVAARSYVEEEARIVVGFLCTESLLAALPILTEAGIPVIDVGVRANRVTDDREDTGHLVWRLAPRSDAEARAIAETISKRWRNEPFGLIEDGSIANRGLVDTVRRLVAEEGLEPAATDNYRPAEEKQFGLVRRLARTGVTRFFIAGDRPDIAVIARDAAELDLDLQIIGGESLLDETSVDQPLPEGIVALAPPYSYAPPEADGVEDIALSGYGGVAHAAVEIAVRALELAEGSTRSLAEILNEESFETLLGTVAFDEKGDARAVAYRPLRWSGSEFIFDAEAAGQ</sequence>
<feature type="chain" id="PRO_5006014996" evidence="3">
    <location>
        <begin position="23"/>
        <end position="356"/>
    </location>
</feature>
<dbReference type="InterPro" id="IPR028081">
    <property type="entry name" value="Leu-bd"/>
</dbReference>
<dbReference type="PANTHER" id="PTHR47151:SF2">
    <property type="entry name" value="AMINO ACID BINDING PROTEIN"/>
    <property type="match status" value="1"/>
</dbReference>
<name>A0A0N7KYW1_9HYPH</name>
<organism evidence="5">
    <name type="scientific">Fulvimarina pelagi</name>
    <dbReference type="NCBI Taxonomy" id="217511"/>
    <lineage>
        <taxon>Bacteria</taxon>
        <taxon>Pseudomonadati</taxon>
        <taxon>Pseudomonadota</taxon>
        <taxon>Alphaproteobacteria</taxon>
        <taxon>Hyphomicrobiales</taxon>
        <taxon>Aurantimonadaceae</taxon>
        <taxon>Fulvimarina</taxon>
    </lineage>
</organism>
<proteinExistence type="inferred from homology"/>
<dbReference type="SUPFAM" id="SSF53822">
    <property type="entry name" value="Periplasmic binding protein-like I"/>
    <property type="match status" value="1"/>
</dbReference>
<protein>
    <submittedName>
        <fullName evidence="5">Putative amino acid-binding periplasmic protein</fullName>
    </submittedName>
</protein>